<keyword evidence="1" id="KW-0732">Signal</keyword>
<evidence type="ECO:0000256" key="1">
    <source>
        <dbReference type="SAM" id="SignalP"/>
    </source>
</evidence>
<gene>
    <name evidence="2" type="ORF">GCM10023144_20010</name>
</gene>
<proteinExistence type="predicted"/>
<evidence type="ECO:0000313" key="2">
    <source>
        <dbReference type="EMBL" id="GAA4331404.1"/>
    </source>
</evidence>
<keyword evidence="3" id="KW-1185">Reference proteome</keyword>
<name>A0ABP8GXK0_9BURK</name>
<evidence type="ECO:0000313" key="3">
    <source>
        <dbReference type="Proteomes" id="UP001501671"/>
    </source>
</evidence>
<comment type="caution">
    <text evidence="2">The sequence shown here is derived from an EMBL/GenBank/DDBJ whole genome shotgun (WGS) entry which is preliminary data.</text>
</comment>
<organism evidence="2 3">
    <name type="scientific">Pigmentiphaga soli</name>
    <dbReference type="NCBI Taxonomy" id="1007095"/>
    <lineage>
        <taxon>Bacteria</taxon>
        <taxon>Pseudomonadati</taxon>
        <taxon>Pseudomonadota</taxon>
        <taxon>Betaproteobacteria</taxon>
        <taxon>Burkholderiales</taxon>
        <taxon>Alcaligenaceae</taxon>
        <taxon>Pigmentiphaga</taxon>
    </lineage>
</organism>
<dbReference type="RefSeq" id="WP_345248900.1">
    <property type="nucleotide sequence ID" value="NZ_BAABFO010000008.1"/>
</dbReference>
<feature type="chain" id="PRO_5047206691" evidence="1">
    <location>
        <begin position="20"/>
        <end position="102"/>
    </location>
</feature>
<feature type="signal peptide" evidence="1">
    <location>
        <begin position="1"/>
        <end position="19"/>
    </location>
</feature>
<protein>
    <submittedName>
        <fullName evidence="2">Uncharacterized protein</fullName>
    </submittedName>
</protein>
<dbReference type="EMBL" id="BAABFO010000008">
    <property type="protein sequence ID" value="GAA4331404.1"/>
    <property type="molecule type" value="Genomic_DNA"/>
</dbReference>
<dbReference type="Proteomes" id="UP001501671">
    <property type="component" value="Unassembled WGS sequence"/>
</dbReference>
<sequence length="102" mass="10868">MNKVALAFGLAMMAPPSFAAGAPSVDEVREALLDLFDGPPSLREAVARGRITVDHCQPATARSDGRVSCAVALAYRDTAFSTEYDFVPVGGKWRLEPVSGRD</sequence>
<accession>A0ABP8GXK0</accession>
<reference evidence="3" key="1">
    <citation type="journal article" date="2019" name="Int. J. Syst. Evol. Microbiol.">
        <title>The Global Catalogue of Microorganisms (GCM) 10K type strain sequencing project: providing services to taxonomists for standard genome sequencing and annotation.</title>
        <authorList>
            <consortium name="The Broad Institute Genomics Platform"/>
            <consortium name="The Broad Institute Genome Sequencing Center for Infectious Disease"/>
            <person name="Wu L."/>
            <person name="Ma J."/>
        </authorList>
    </citation>
    <scope>NUCLEOTIDE SEQUENCE [LARGE SCALE GENOMIC DNA]</scope>
    <source>
        <strain evidence="3">JCM 17666</strain>
    </source>
</reference>